<reference evidence="16" key="3">
    <citation type="submission" date="2025-09" db="UniProtKB">
        <authorList>
            <consortium name="Ensembl"/>
        </authorList>
    </citation>
    <scope>IDENTIFICATION</scope>
</reference>
<dbReference type="Ensembl" id="ENSMMDT00005005189.1">
    <property type="protein sequence ID" value="ENSMMDP00005005049.1"/>
    <property type="gene ID" value="ENSMMDG00005002776.1"/>
</dbReference>
<evidence type="ECO:0000256" key="2">
    <source>
        <dbReference type="ARBA" id="ARBA00004496"/>
    </source>
</evidence>
<dbReference type="PANTHER" id="PTHR45740:SF15">
    <property type="entry name" value="ZINC FINGER CCCH TYPE DOMAIN CONTAINING 1-LIKE"/>
    <property type="match status" value="1"/>
</dbReference>
<feature type="region of interest" description="Disordered" evidence="12">
    <location>
        <begin position="664"/>
        <end position="731"/>
    </location>
</feature>
<dbReference type="GO" id="GO:0008270">
    <property type="term" value="F:zinc ion binding"/>
    <property type="evidence" value="ECO:0007669"/>
    <property type="project" value="UniProtKB-KW"/>
</dbReference>
<evidence type="ECO:0000256" key="12">
    <source>
        <dbReference type="SAM" id="MobiDB-lite"/>
    </source>
</evidence>
<dbReference type="GO" id="GO:0005634">
    <property type="term" value="C:nucleus"/>
    <property type="evidence" value="ECO:0007669"/>
    <property type="project" value="UniProtKB-SubCell"/>
</dbReference>
<keyword evidence="3" id="KW-0963">Cytoplasm</keyword>
<keyword evidence="17" id="KW-1185">Reference proteome</keyword>
<organism evidence="16 17">
    <name type="scientific">Myripristis murdjan</name>
    <name type="common">pinecone soldierfish</name>
    <dbReference type="NCBI Taxonomy" id="586833"/>
    <lineage>
        <taxon>Eukaryota</taxon>
        <taxon>Metazoa</taxon>
        <taxon>Chordata</taxon>
        <taxon>Craniata</taxon>
        <taxon>Vertebrata</taxon>
        <taxon>Euteleostomi</taxon>
        <taxon>Actinopterygii</taxon>
        <taxon>Neopterygii</taxon>
        <taxon>Teleostei</taxon>
        <taxon>Neoteleostei</taxon>
        <taxon>Acanthomorphata</taxon>
        <taxon>Holocentriformes</taxon>
        <taxon>Holocentridae</taxon>
        <taxon>Myripristis</taxon>
    </lineage>
</organism>
<dbReference type="Pfam" id="PF23466">
    <property type="entry name" value="WWE_4"/>
    <property type="match status" value="1"/>
</dbReference>
<dbReference type="GO" id="GO:0003950">
    <property type="term" value="F:NAD+ poly-ADP-ribosyltransferase activity"/>
    <property type="evidence" value="ECO:0007669"/>
    <property type="project" value="InterPro"/>
</dbReference>
<evidence type="ECO:0000256" key="8">
    <source>
        <dbReference type="ARBA" id="ARBA00022833"/>
    </source>
</evidence>
<reference evidence="16" key="2">
    <citation type="submission" date="2025-08" db="UniProtKB">
        <authorList>
            <consortium name="Ensembl"/>
        </authorList>
    </citation>
    <scope>IDENTIFICATION</scope>
</reference>
<dbReference type="InterPro" id="IPR051712">
    <property type="entry name" value="ARTD-AVP"/>
</dbReference>
<dbReference type="Gene3D" id="3.30.720.50">
    <property type="match status" value="1"/>
</dbReference>
<evidence type="ECO:0000313" key="17">
    <source>
        <dbReference type="Proteomes" id="UP000472263"/>
    </source>
</evidence>
<keyword evidence="7 11" id="KW-0863">Zinc-finger</keyword>
<keyword evidence="8 11" id="KW-0862">Zinc</keyword>
<dbReference type="Pfam" id="PF00644">
    <property type="entry name" value="PARP"/>
    <property type="match status" value="1"/>
</dbReference>
<evidence type="ECO:0000313" key="16">
    <source>
        <dbReference type="Ensembl" id="ENSMMDP00005005049.1"/>
    </source>
</evidence>
<comment type="similarity">
    <text evidence="10">Belongs to the ARTD/PARP family.</text>
</comment>
<evidence type="ECO:0000256" key="11">
    <source>
        <dbReference type="PROSITE-ProRule" id="PRU00723"/>
    </source>
</evidence>
<evidence type="ECO:0000259" key="15">
    <source>
        <dbReference type="PROSITE" id="PS51059"/>
    </source>
</evidence>
<keyword evidence="6" id="KW-0677">Repeat</keyword>
<dbReference type="PROSITE" id="PS50918">
    <property type="entry name" value="WWE"/>
    <property type="match status" value="1"/>
</dbReference>
<dbReference type="Pfam" id="PF25261">
    <property type="entry name" value="zf-CCCH_PARP12"/>
    <property type="match status" value="1"/>
</dbReference>
<evidence type="ECO:0000256" key="3">
    <source>
        <dbReference type="ARBA" id="ARBA00022490"/>
    </source>
</evidence>
<feature type="domain" description="PARP catalytic" evidence="15">
    <location>
        <begin position="450"/>
        <end position="666"/>
    </location>
</feature>
<dbReference type="Pfam" id="PF02825">
    <property type="entry name" value="WWE"/>
    <property type="match status" value="1"/>
</dbReference>
<feature type="domain" description="C3H1-type" evidence="13">
    <location>
        <begin position="129"/>
        <end position="161"/>
    </location>
</feature>
<dbReference type="InterPro" id="IPR000571">
    <property type="entry name" value="Znf_CCCH"/>
</dbReference>
<dbReference type="InterPro" id="IPR004170">
    <property type="entry name" value="WWE_dom"/>
</dbReference>
<evidence type="ECO:0000256" key="4">
    <source>
        <dbReference type="ARBA" id="ARBA00022553"/>
    </source>
</evidence>
<feature type="zinc finger region" description="C3H1-type" evidence="11">
    <location>
        <begin position="250"/>
        <end position="276"/>
    </location>
</feature>
<dbReference type="GeneTree" id="ENSGT00940000154649"/>
<evidence type="ECO:0000259" key="14">
    <source>
        <dbReference type="PROSITE" id="PS50918"/>
    </source>
</evidence>
<dbReference type="SMART" id="SM00356">
    <property type="entry name" value="ZnF_C3H1"/>
    <property type="match status" value="3"/>
</dbReference>
<evidence type="ECO:0000259" key="13">
    <source>
        <dbReference type="PROSITE" id="PS50103"/>
    </source>
</evidence>
<keyword evidence="5 11" id="KW-0479">Metal-binding</keyword>
<dbReference type="GO" id="GO:1990404">
    <property type="term" value="F:NAD+-protein mono-ADP-ribosyltransferase activity"/>
    <property type="evidence" value="ECO:0007669"/>
    <property type="project" value="TreeGrafter"/>
</dbReference>
<feature type="domain" description="WWE" evidence="14">
    <location>
        <begin position="335"/>
        <end position="425"/>
    </location>
</feature>
<dbReference type="SUPFAM" id="SSF117839">
    <property type="entry name" value="WWE domain"/>
    <property type="match status" value="1"/>
</dbReference>
<sequence>MSEAEAAVLKLICANHGSMSVDDLEESVCVFNVRRIISNREKFVCCRSGGEHKVVAKTELRLCKAKVCQGCNNLHLCRKFLLGSCPSSRRRRGCQLPHQLKSDHNVPILVEHGLQETELCTLLLQNDNFMLPPICSEYNKGDGPFGECRDGDGCTKLHICEKHLHGDCSCYKAHDFHEPHPSKTLQARGVPAPLINTLKYVYTNKEALRGNRGNRGNQQHPARANAAYTCIHVKNIRLLPKIVLFACVPSDKTEICLYFIKGHCKHDKCFKAHNKLPYRWELRQGQQWTALPDSEEIEKDYCVPKKTYSCGVEPVCFDTMTRGSSAVRRLSTASSVLHPDFVLTTEWLWYWEDEFGNWNQYASATAGHSAASISGAELEQKYLNDDKSVVEFTAGSQKYSLSFKGEQELIQMTSLQYGTKRLVRRRPAFVSSADAATAKVRKPQSNSRGVPAYWDKTQIPETGYKRVSLQRSSEEFKRIEGLFCNTMAGFDIVQIERIQNKKLWEFYDCQKNYMKKNNAGRNVQEKKLFHGTDSKHVHAICHDNFDWRICGTHGTAFGRGSYFARDAKYSHSYTGQSDVKSMFVSLVLVGQYTRGSSDYVRPPSKDGGDVHFYDSCVDDVRDPSIFVVFEKHQIYPEYLLQYQEKTSNIFRDYYGAASVPAPKPLSAPVRQHRPQFTPARPQVTPAPQFTPAPPAARPATSSYSTAYSYPSSSASSSSYSTNNQQESCVIL</sequence>
<keyword evidence="9" id="KW-0539">Nucleus</keyword>
<dbReference type="PROSITE" id="PS50103">
    <property type="entry name" value="ZF_C3H1"/>
    <property type="match status" value="2"/>
</dbReference>
<feature type="compositionally biased region" description="Polar residues" evidence="12">
    <location>
        <begin position="722"/>
        <end position="731"/>
    </location>
</feature>
<dbReference type="SUPFAM" id="SSF56399">
    <property type="entry name" value="ADP-ribosylation"/>
    <property type="match status" value="1"/>
</dbReference>
<dbReference type="InParanoid" id="A0A667WX67"/>
<dbReference type="AlphaFoldDB" id="A0A667WX67"/>
<evidence type="ECO:0000256" key="1">
    <source>
        <dbReference type="ARBA" id="ARBA00004123"/>
    </source>
</evidence>
<evidence type="ECO:0000256" key="6">
    <source>
        <dbReference type="ARBA" id="ARBA00022737"/>
    </source>
</evidence>
<dbReference type="InterPro" id="IPR012317">
    <property type="entry name" value="Poly(ADP-ribose)pol_cat_dom"/>
</dbReference>
<dbReference type="Proteomes" id="UP000472263">
    <property type="component" value="Chromosome 23"/>
</dbReference>
<dbReference type="PANTHER" id="PTHR45740">
    <property type="entry name" value="POLY [ADP-RIBOSE] POLYMERASE"/>
    <property type="match status" value="1"/>
</dbReference>
<dbReference type="Gene3D" id="3.90.228.10">
    <property type="match status" value="1"/>
</dbReference>
<feature type="domain" description="C3H1-type" evidence="13">
    <location>
        <begin position="250"/>
        <end position="276"/>
    </location>
</feature>
<dbReference type="GO" id="GO:0005737">
    <property type="term" value="C:cytoplasm"/>
    <property type="evidence" value="ECO:0007669"/>
    <property type="project" value="UniProtKB-SubCell"/>
</dbReference>
<evidence type="ECO:0000256" key="9">
    <source>
        <dbReference type="ARBA" id="ARBA00023242"/>
    </source>
</evidence>
<evidence type="ECO:0000256" key="10">
    <source>
        <dbReference type="ARBA" id="ARBA00024347"/>
    </source>
</evidence>
<feature type="zinc finger region" description="C3H1-type" evidence="11">
    <location>
        <begin position="129"/>
        <end position="161"/>
    </location>
</feature>
<protein>
    <submittedName>
        <fullName evidence="16">Si:ch73-252i11.1</fullName>
    </submittedName>
</protein>
<dbReference type="CDD" id="cd01439">
    <property type="entry name" value="TCCD_inducible_PARP_like"/>
    <property type="match status" value="1"/>
</dbReference>
<feature type="compositionally biased region" description="Low complexity" evidence="12">
    <location>
        <begin position="697"/>
        <end position="721"/>
    </location>
</feature>
<name>A0A667WX67_9TELE</name>
<accession>A0A667WX67</accession>
<proteinExistence type="inferred from homology"/>
<dbReference type="PROSITE" id="PS51059">
    <property type="entry name" value="PARP_CATALYTIC"/>
    <property type="match status" value="1"/>
</dbReference>
<keyword evidence="4" id="KW-0597">Phosphoprotein</keyword>
<dbReference type="InterPro" id="IPR057602">
    <property type="entry name" value="Zfn-CCCH_PARP12"/>
</dbReference>
<dbReference type="InterPro" id="IPR037197">
    <property type="entry name" value="WWE_dom_sf"/>
</dbReference>
<comment type="subcellular location">
    <subcellularLocation>
        <location evidence="2">Cytoplasm</location>
    </subcellularLocation>
    <subcellularLocation>
        <location evidence="1">Nucleus</location>
    </subcellularLocation>
</comment>
<evidence type="ECO:0000256" key="7">
    <source>
        <dbReference type="ARBA" id="ARBA00022771"/>
    </source>
</evidence>
<evidence type="ECO:0000256" key="5">
    <source>
        <dbReference type="ARBA" id="ARBA00022723"/>
    </source>
</evidence>
<reference evidence="16" key="1">
    <citation type="submission" date="2019-06" db="EMBL/GenBank/DDBJ databases">
        <authorList>
            <consortium name="Wellcome Sanger Institute Data Sharing"/>
        </authorList>
    </citation>
    <scope>NUCLEOTIDE SEQUENCE [LARGE SCALE GENOMIC DNA]</scope>
</reference>